<name>A0A5C3QCV5_9AGAR</name>
<organism evidence="2 3">
    <name type="scientific">Pterulicium gracile</name>
    <dbReference type="NCBI Taxonomy" id="1884261"/>
    <lineage>
        <taxon>Eukaryota</taxon>
        <taxon>Fungi</taxon>
        <taxon>Dikarya</taxon>
        <taxon>Basidiomycota</taxon>
        <taxon>Agaricomycotina</taxon>
        <taxon>Agaricomycetes</taxon>
        <taxon>Agaricomycetidae</taxon>
        <taxon>Agaricales</taxon>
        <taxon>Pleurotineae</taxon>
        <taxon>Pterulaceae</taxon>
        <taxon>Pterulicium</taxon>
    </lineage>
</organism>
<proteinExistence type="predicted"/>
<reference evidence="2 3" key="1">
    <citation type="journal article" date="2019" name="Nat. Ecol. Evol.">
        <title>Megaphylogeny resolves global patterns of mushroom evolution.</title>
        <authorList>
            <person name="Varga T."/>
            <person name="Krizsan K."/>
            <person name="Foldi C."/>
            <person name="Dima B."/>
            <person name="Sanchez-Garcia M."/>
            <person name="Sanchez-Ramirez S."/>
            <person name="Szollosi G.J."/>
            <person name="Szarkandi J.G."/>
            <person name="Papp V."/>
            <person name="Albert L."/>
            <person name="Andreopoulos W."/>
            <person name="Angelini C."/>
            <person name="Antonin V."/>
            <person name="Barry K.W."/>
            <person name="Bougher N.L."/>
            <person name="Buchanan P."/>
            <person name="Buyck B."/>
            <person name="Bense V."/>
            <person name="Catcheside P."/>
            <person name="Chovatia M."/>
            <person name="Cooper J."/>
            <person name="Damon W."/>
            <person name="Desjardin D."/>
            <person name="Finy P."/>
            <person name="Geml J."/>
            <person name="Haridas S."/>
            <person name="Hughes K."/>
            <person name="Justo A."/>
            <person name="Karasinski D."/>
            <person name="Kautmanova I."/>
            <person name="Kiss B."/>
            <person name="Kocsube S."/>
            <person name="Kotiranta H."/>
            <person name="LaButti K.M."/>
            <person name="Lechner B.E."/>
            <person name="Liimatainen K."/>
            <person name="Lipzen A."/>
            <person name="Lukacs Z."/>
            <person name="Mihaltcheva S."/>
            <person name="Morgado L.N."/>
            <person name="Niskanen T."/>
            <person name="Noordeloos M.E."/>
            <person name="Ohm R.A."/>
            <person name="Ortiz-Santana B."/>
            <person name="Ovrebo C."/>
            <person name="Racz N."/>
            <person name="Riley R."/>
            <person name="Savchenko A."/>
            <person name="Shiryaev A."/>
            <person name="Soop K."/>
            <person name="Spirin V."/>
            <person name="Szebenyi C."/>
            <person name="Tomsovsky M."/>
            <person name="Tulloss R.E."/>
            <person name="Uehling J."/>
            <person name="Grigoriev I.V."/>
            <person name="Vagvolgyi C."/>
            <person name="Papp T."/>
            <person name="Martin F.M."/>
            <person name="Miettinen O."/>
            <person name="Hibbett D.S."/>
            <person name="Nagy L.G."/>
        </authorList>
    </citation>
    <scope>NUCLEOTIDE SEQUENCE [LARGE SCALE GENOMIC DNA]</scope>
    <source>
        <strain evidence="2 3">CBS 309.79</strain>
    </source>
</reference>
<accession>A0A5C3QCV5</accession>
<protein>
    <submittedName>
        <fullName evidence="2">Uncharacterized protein</fullName>
    </submittedName>
</protein>
<dbReference type="EMBL" id="ML178831">
    <property type="protein sequence ID" value="TFK99875.1"/>
    <property type="molecule type" value="Genomic_DNA"/>
</dbReference>
<evidence type="ECO:0000313" key="2">
    <source>
        <dbReference type="EMBL" id="TFK99875.1"/>
    </source>
</evidence>
<gene>
    <name evidence="2" type="ORF">BDV98DRAFT_583860</name>
</gene>
<sequence>MMGRRPEKSEPEELLRGESVVTPGYLWLYRNGLDVHSVVAHMARSVVHYAAETALIGAWTPELRAAVVPVDANTSVEPVEEWLNDPQLMDRGTNSTSLLSRRLRGKASPKRISPSLSTSWRTPEEERSEAKDVSGDTRLIDSKGVGRKGTRTLIAASTMLTLSRLREDAGKTPRDDSARREGVLRRFFCVPRASRIVFAKSELAMEVAPWDETMTTGYRERGCNCYAGVYNAKVEMRSELAHEPEDIHSFGSSGLATRRTAANLGLSSAVEGRIQVLGPWYASEETRYVAEYGFNQCKTSSADITGVAQQGEASVRLRTSWLAADGDDVERAFARANADP</sequence>
<evidence type="ECO:0000313" key="3">
    <source>
        <dbReference type="Proteomes" id="UP000305067"/>
    </source>
</evidence>
<dbReference type="AlphaFoldDB" id="A0A5C3QCV5"/>
<keyword evidence="3" id="KW-1185">Reference proteome</keyword>
<feature type="compositionally biased region" description="Basic and acidic residues" evidence="1">
    <location>
        <begin position="122"/>
        <end position="134"/>
    </location>
</feature>
<dbReference type="Proteomes" id="UP000305067">
    <property type="component" value="Unassembled WGS sequence"/>
</dbReference>
<evidence type="ECO:0000256" key="1">
    <source>
        <dbReference type="SAM" id="MobiDB-lite"/>
    </source>
</evidence>
<feature type="region of interest" description="Disordered" evidence="1">
    <location>
        <begin position="87"/>
        <end position="134"/>
    </location>
</feature>